<name>A0A7J6LTM1_PERCH</name>
<feature type="transmembrane region" description="Helical" evidence="1">
    <location>
        <begin position="76"/>
        <end position="95"/>
    </location>
</feature>
<evidence type="ECO:0000313" key="3">
    <source>
        <dbReference type="Proteomes" id="UP000591131"/>
    </source>
</evidence>
<protein>
    <submittedName>
        <fullName evidence="2">Uncharacterized protein</fullName>
    </submittedName>
</protein>
<dbReference type="OrthoDB" id="565522at2759"/>
<sequence>MSDVGEKERKDSDLESLGMLRLDRFNSASSSSARASITDIEEVPIRVIDWCHFNYPPFLNIIHFDLGDVPQGQLCLLYAILNAVIFGSLAFYAFYQGIRGLAEATTDNLDAFRFAQTLMTIFIYWKSK</sequence>
<keyword evidence="3" id="KW-1185">Reference proteome</keyword>
<evidence type="ECO:0000256" key="1">
    <source>
        <dbReference type="SAM" id="Phobius"/>
    </source>
</evidence>
<keyword evidence="1" id="KW-0472">Membrane</keyword>
<dbReference type="EMBL" id="JAAPAO010000340">
    <property type="protein sequence ID" value="KAF4662659.1"/>
    <property type="molecule type" value="Genomic_DNA"/>
</dbReference>
<keyword evidence="1" id="KW-0812">Transmembrane</keyword>
<reference evidence="2 3" key="1">
    <citation type="submission" date="2020-04" db="EMBL/GenBank/DDBJ databases">
        <title>Perkinsus chesapeaki whole genome sequence.</title>
        <authorList>
            <person name="Bogema D.R."/>
        </authorList>
    </citation>
    <scope>NUCLEOTIDE SEQUENCE [LARGE SCALE GENOMIC DNA]</scope>
    <source>
        <strain evidence="2">ATCC PRA-425</strain>
    </source>
</reference>
<comment type="caution">
    <text evidence="2">The sequence shown here is derived from an EMBL/GenBank/DDBJ whole genome shotgun (WGS) entry which is preliminary data.</text>
</comment>
<evidence type="ECO:0000313" key="2">
    <source>
        <dbReference type="EMBL" id="KAF4662659.1"/>
    </source>
</evidence>
<dbReference type="AlphaFoldDB" id="A0A7J6LTM1"/>
<gene>
    <name evidence="2" type="ORF">FOL47_006143</name>
</gene>
<keyword evidence="1" id="KW-1133">Transmembrane helix</keyword>
<dbReference type="Proteomes" id="UP000591131">
    <property type="component" value="Unassembled WGS sequence"/>
</dbReference>
<proteinExistence type="predicted"/>
<accession>A0A7J6LTM1</accession>
<organism evidence="2 3">
    <name type="scientific">Perkinsus chesapeaki</name>
    <name type="common">Clam parasite</name>
    <name type="synonym">Perkinsus andrewsi</name>
    <dbReference type="NCBI Taxonomy" id="330153"/>
    <lineage>
        <taxon>Eukaryota</taxon>
        <taxon>Sar</taxon>
        <taxon>Alveolata</taxon>
        <taxon>Perkinsozoa</taxon>
        <taxon>Perkinsea</taxon>
        <taxon>Perkinsida</taxon>
        <taxon>Perkinsidae</taxon>
        <taxon>Perkinsus</taxon>
    </lineage>
</organism>